<feature type="transmembrane region" description="Helical" evidence="7">
    <location>
        <begin position="12"/>
        <end position="29"/>
    </location>
</feature>
<dbReference type="PANTHER" id="PTHR30238:SF0">
    <property type="entry name" value="THYLAKOID MEMBRANE PROTEIN TERC, CHLOROPLASTIC"/>
    <property type="match status" value="1"/>
</dbReference>
<reference evidence="8" key="2">
    <citation type="submission" date="2020-09" db="EMBL/GenBank/DDBJ databases">
        <authorList>
            <person name="Sun Q."/>
            <person name="Ohkuma M."/>
        </authorList>
    </citation>
    <scope>NUCLEOTIDE SEQUENCE</scope>
    <source>
        <strain evidence="8">JCM 3051</strain>
    </source>
</reference>
<proteinExistence type="inferred from homology"/>
<dbReference type="PANTHER" id="PTHR30238">
    <property type="entry name" value="MEMBRANE BOUND PREDICTED REDOX MODULATOR"/>
    <property type="match status" value="1"/>
</dbReference>
<feature type="transmembrane region" description="Helical" evidence="7">
    <location>
        <begin position="194"/>
        <end position="221"/>
    </location>
</feature>
<keyword evidence="9" id="KW-1185">Reference proteome</keyword>
<evidence type="ECO:0000256" key="4">
    <source>
        <dbReference type="ARBA" id="ARBA00022989"/>
    </source>
</evidence>
<evidence type="ECO:0000256" key="6">
    <source>
        <dbReference type="SAM" id="MobiDB-lite"/>
    </source>
</evidence>
<protein>
    <submittedName>
        <fullName evidence="8">Tellurium resistance protein TerC</fullName>
    </submittedName>
</protein>
<feature type="transmembrane region" description="Helical" evidence="7">
    <location>
        <begin position="227"/>
        <end position="248"/>
    </location>
</feature>
<keyword evidence="5 7" id="KW-0472">Membrane</keyword>
<evidence type="ECO:0000256" key="7">
    <source>
        <dbReference type="SAM" id="Phobius"/>
    </source>
</evidence>
<evidence type="ECO:0000256" key="3">
    <source>
        <dbReference type="ARBA" id="ARBA00022692"/>
    </source>
</evidence>
<feature type="compositionally biased region" description="Low complexity" evidence="6">
    <location>
        <begin position="345"/>
        <end position="363"/>
    </location>
</feature>
<evidence type="ECO:0000313" key="8">
    <source>
        <dbReference type="EMBL" id="GGM38684.1"/>
    </source>
</evidence>
<feature type="transmembrane region" description="Helical" evidence="7">
    <location>
        <begin position="300"/>
        <end position="320"/>
    </location>
</feature>
<dbReference type="EMBL" id="BMPT01000019">
    <property type="protein sequence ID" value="GGM38684.1"/>
    <property type="molecule type" value="Genomic_DNA"/>
</dbReference>
<name>A0A8H9L779_9MICO</name>
<dbReference type="InterPro" id="IPR022369">
    <property type="entry name" value="Integral_membrane_TerC_rswitch"/>
</dbReference>
<dbReference type="Proteomes" id="UP000655589">
    <property type="component" value="Unassembled WGS sequence"/>
</dbReference>
<evidence type="ECO:0000256" key="2">
    <source>
        <dbReference type="ARBA" id="ARBA00007511"/>
    </source>
</evidence>
<accession>A0A8H9L779</accession>
<keyword evidence="3 7" id="KW-0812">Transmembrane</keyword>
<feature type="transmembrane region" description="Helical" evidence="7">
    <location>
        <begin position="255"/>
        <end position="275"/>
    </location>
</feature>
<feature type="transmembrane region" description="Helical" evidence="7">
    <location>
        <begin position="133"/>
        <end position="151"/>
    </location>
</feature>
<organism evidence="8 9">
    <name type="scientific">Promicromonospora citrea</name>
    <dbReference type="NCBI Taxonomy" id="43677"/>
    <lineage>
        <taxon>Bacteria</taxon>
        <taxon>Bacillati</taxon>
        <taxon>Actinomycetota</taxon>
        <taxon>Actinomycetes</taxon>
        <taxon>Micrococcales</taxon>
        <taxon>Promicromonosporaceae</taxon>
        <taxon>Promicromonospora</taxon>
    </lineage>
</organism>
<gene>
    <name evidence="8" type="ORF">GCM10010102_37790</name>
</gene>
<feature type="transmembrane region" description="Helical" evidence="7">
    <location>
        <begin position="41"/>
        <end position="62"/>
    </location>
</feature>
<evidence type="ECO:0000256" key="5">
    <source>
        <dbReference type="ARBA" id="ARBA00023136"/>
    </source>
</evidence>
<evidence type="ECO:0000313" key="9">
    <source>
        <dbReference type="Proteomes" id="UP000655589"/>
    </source>
</evidence>
<feature type="transmembrane region" description="Helical" evidence="7">
    <location>
        <begin position="74"/>
        <end position="93"/>
    </location>
</feature>
<dbReference type="NCBIfam" id="TIGR03718">
    <property type="entry name" value="R_switched_Alx"/>
    <property type="match status" value="1"/>
</dbReference>
<dbReference type="InterPro" id="IPR005496">
    <property type="entry name" value="Integral_membrane_TerC"/>
</dbReference>
<comment type="caution">
    <text evidence="8">The sequence shown here is derived from an EMBL/GenBank/DDBJ whole genome shotgun (WGS) entry which is preliminary data.</text>
</comment>
<dbReference type="RefSeq" id="WP_171106975.1">
    <property type="nucleotide sequence ID" value="NZ_BMPT01000019.1"/>
</dbReference>
<feature type="region of interest" description="Disordered" evidence="6">
    <location>
        <begin position="330"/>
        <end position="363"/>
    </location>
</feature>
<reference evidence="8" key="1">
    <citation type="journal article" date="2014" name="Int. J. Syst. Evol. Microbiol.">
        <title>Complete genome sequence of Corynebacterium casei LMG S-19264T (=DSM 44701T), isolated from a smear-ripened cheese.</title>
        <authorList>
            <consortium name="US DOE Joint Genome Institute (JGI-PGF)"/>
            <person name="Walter F."/>
            <person name="Albersmeier A."/>
            <person name="Kalinowski J."/>
            <person name="Ruckert C."/>
        </authorList>
    </citation>
    <scope>NUCLEOTIDE SEQUENCE</scope>
    <source>
        <strain evidence="8">JCM 3051</strain>
    </source>
</reference>
<comment type="similarity">
    <text evidence="2">Belongs to the TerC family.</text>
</comment>
<dbReference type="Pfam" id="PF03741">
    <property type="entry name" value="TerC"/>
    <property type="match status" value="1"/>
</dbReference>
<feature type="transmembrane region" description="Helical" evidence="7">
    <location>
        <begin position="105"/>
        <end position="127"/>
    </location>
</feature>
<keyword evidence="4 7" id="KW-1133">Transmembrane helix</keyword>
<dbReference type="AlphaFoldDB" id="A0A8H9L779"/>
<dbReference type="GO" id="GO:0016020">
    <property type="term" value="C:membrane"/>
    <property type="evidence" value="ECO:0007669"/>
    <property type="project" value="UniProtKB-SubCell"/>
</dbReference>
<sequence>MVHELPVTFEVIALAAMVVLLVADLLIVGRRPHVPSMKESAVWVGFYVALALVFGGIVWGVGGVTPAAEFYAGWLMEYSLSVDNLFVFVIIMARFAVPREQQQRVLMVGIIMALIFRAAFILAGAALIEQFTWLFYIFGAFLIWTAIHQALPEKEEDKDDYKENLLIRQMRKVLPLHHQYDGGRLTTRVDGRKLFTPLIIVFLAIGSTDVLFAVDSIPAIFGITRDPFIVFATNLFALMGLRQLYFLLGGLLDRLVYLPYALSVVLGFIGVKLILEALHTNSLSWINGGEGFEWAPEVPIWLSLTVIVVSLAVGTVASLVKSAHDARKEAAQPAVERGAEGEDGAGTVEPATEAAEAASDSAK</sequence>
<comment type="subcellular location">
    <subcellularLocation>
        <location evidence="1">Membrane</location>
        <topology evidence="1">Multi-pass membrane protein</topology>
    </subcellularLocation>
</comment>
<evidence type="ECO:0000256" key="1">
    <source>
        <dbReference type="ARBA" id="ARBA00004141"/>
    </source>
</evidence>